<dbReference type="InterPro" id="IPR016024">
    <property type="entry name" value="ARM-type_fold"/>
</dbReference>
<protein>
    <recommendedName>
        <fullName evidence="7">Tubulin-specific chaperone D</fullName>
    </recommendedName>
</protein>
<evidence type="ECO:0008006" key="7">
    <source>
        <dbReference type="Google" id="ProtNLM"/>
    </source>
</evidence>
<evidence type="ECO:0000256" key="1">
    <source>
        <dbReference type="ARBA" id="ARBA00023186"/>
    </source>
</evidence>
<keyword evidence="1" id="KW-0143">Chaperone</keyword>
<feature type="repeat" description="HEAT" evidence="2">
    <location>
        <begin position="339"/>
        <end position="376"/>
    </location>
</feature>
<dbReference type="InterPro" id="IPR022577">
    <property type="entry name" value="TBCD_C"/>
</dbReference>
<name>A0ABQ0MBT7_MYCCL</name>
<proteinExistence type="predicted"/>
<sequence length="1124" mass="124326">MDRGGDDLEESRVFATFERYAEFVDAQTTLLRLDLTQAPSPDQDKDETALFRKLSNILDEYQEQAHLLDPFLEQLVGPVVEVIKIRAQLVFNNPAADPTNPARIERVASLLYCYVKSRGYKTINRYFPHEIADLALARACMTGVAEQPRQWALRYTGLLWLSLICMIPFDLVQFDEGAEGETADALEKIAWPLLERAGLERDGAALMLARFYTRKDTRSRFEVFLTAAEERVVSAQDAFTVIGVLQVLCELAKSGPAELVQQYTSRLFAVSEKIESNRVLDTNTLVRKFKTKLVARIPLRILPPPVGRRKGRALTAENRMEPEAIAQDEIDVPESVEGVLEQLFKSLQDKDTIVRWSAAKSIARISERLPNEFADQVLDTVMGLFAIHSIAAASLYDLPAIAESTWHGACLACAEMARRSLVSPEALPTLMEWLSKALYFDLRKGAHSIGSNVRDAAAYVLWSLARAQSPDALKPHAGDLARRLVTVALYDREIHIRRAASASFQEHVGRTSLFPHGIDVLRKTDFYAVSVRRNAFLVAAPQVAEHDEYREFLFDHLLNVTARHWDISMRQLGAQSLRLVCAPHLEDLGPVAISRAAKLLSSPDTSDLHGAFLVLAEIASVYRNVPNDRSREIFECISLVPERVLLGPRNELVTAAACVVLARSISRAEAQQPATALWRKLLEGGLKHRSAAVQESAASALGASGPAVQQSLGRVLGAMDYDAFPICLPDALDCLFDCVGVNATAKLTVEARRNCYAAVPQIVRNLVPRLEQHLSAATCNALVDAMLHGLEDYTIDERGDVGSWVRIACLRGLTAFCEAVIPNASNLSAFEQYFPVKKYHAAVAGILKQGVERLDNVRQEAGDCLQTLLALAPPAVRDGGEWTVRDLPLVNELFSTSESGWKDGAWLFPRAVRLLDVPQYRPALLAGMVLSLASRTESTQRPVARALVAYSNALPLDARGGYSLLGLTGDLLARAQINLLANSIVVPVLQTFNVLLEADALQRLPENSQGLSSLRELLAIATRNVARLKNVQRIQESMKIVSNLLRIPELFTQSVDGLAPFLRHQFPHIRLATSEYLYLVLQSVDVGQETDEAEEVLLETEWSAEDIIIAEEGWGRLKRALIAT</sequence>
<dbReference type="Pfam" id="PF23579">
    <property type="entry name" value="ARM_TBCD"/>
    <property type="match status" value="1"/>
</dbReference>
<dbReference type="EMBL" id="DF849942">
    <property type="protein sequence ID" value="GAT60322.1"/>
    <property type="molecule type" value="Genomic_DNA"/>
</dbReference>
<dbReference type="InterPro" id="IPR058033">
    <property type="entry name" value="ARM_TBCD_2nd"/>
</dbReference>
<dbReference type="InterPro" id="IPR021133">
    <property type="entry name" value="HEAT_type_2"/>
</dbReference>
<feature type="domain" description="Tubulin-folding cofactor D ARM repeats" evidence="4">
    <location>
        <begin position="318"/>
        <end position="518"/>
    </location>
</feature>
<keyword evidence="6" id="KW-1185">Reference proteome</keyword>
<evidence type="ECO:0000259" key="3">
    <source>
        <dbReference type="Pfam" id="PF12612"/>
    </source>
</evidence>
<organism evidence="5 6">
    <name type="scientific">Mycena chlorophos</name>
    <name type="common">Agaric fungus</name>
    <name type="synonym">Agaricus chlorophos</name>
    <dbReference type="NCBI Taxonomy" id="658473"/>
    <lineage>
        <taxon>Eukaryota</taxon>
        <taxon>Fungi</taxon>
        <taxon>Dikarya</taxon>
        <taxon>Basidiomycota</taxon>
        <taxon>Agaricomycotina</taxon>
        <taxon>Agaricomycetes</taxon>
        <taxon>Agaricomycetidae</taxon>
        <taxon>Agaricales</taxon>
        <taxon>Marasmiineae</taxon>
        <taxon>Mycenaceae</taxon>
        <taxon>Mycena</taxon>
    </lineage>
</organism>
<gene>
    <name evidence="5" type="ORF">MCHLO_16468</name>
</gene>
<dbReference type="Proteomes" id="UP000815677">
    <property type="component" value="Unassembled WGS sequence"/>
</dbReference>
<dbReference type="Pfam" id="PF12612">
    <property type="entry name" value="TFCD_C"/>
    <property type="match status" value="1"/>
</dbReference>
<dbReference type="PROSITE" id="PS50077">
    <property type="entry name" value="HEAT_REPEAT"/>
    <property type="match status" value="1"/>
</dbReference>
<dbReference type="PANTHER" id="PTHR12658">
    <property type="entry name" value="BETA-TUBULIN COFACTOR D"/>
    <property type="match status" value="1"/>
</dbReference>
<evidence type="ECO:0000259" key="4">
    <source>
        <dbReference type="Pfam" id="PF25767"/>
    </source>
</evidence>
<dbReference type="SUPFAM" id="SSF48371">
    <property type="entry name" value="ARM repeat"/>
    <property type="match status" value="1"/>
</dbReference>
<accession>A0ABQ0MBT7</accession>
<dbReference type="InterPro" id="IPR011989">
    <property type="entry name" value="ARM-like"/>
</dbReference>
<dbReference type="PANTHER" id="PTHR12658:SF0">
    <property type="entry name" value="TUBULIN-SPECIFIC CHAPERONE D"/>
    <property type="match status" value="1"/>
</dbReference>
<evidence type="ECO:0000313" key="5">
    <source>
        <dbReference type="EMBL" id="GAT60322.1"/>
    </source>
</evidence>
<feature type="domain" description="Tubulin-folding cofactor D C-terminal" evidence="3">
    <location>
        <begin position="840"/>
        <end position="1033"/>
    </location>
</feature>
<evidence type="ECO:0000256" key="2">
    <source>
        <dbReference type="PROSITE-ProRule" id="PRU00103"/>
    </source>
</evidence>
<evidence type="ECO:0000313" key="6">
    <source>
        <dbReference type="Proteomes" id="UP000815677"/>
    </source>
</evidence>
<dbReference type="InterPro" id="IPR033162">
    <property type="entry name" value="TBCD"/>
</dbReference>
<dbReference type="Gene3D" id="1.25.10.10">
    <property type="entry name" value="Leucine-rich Repeat Variant"/>
    <property type="match status" value="2"/>
</dbReference>
<dbReference type="Pfam" id="PF25767">
    <property type="entry name" value="ARM_TBCD_2nd"/>
    <property type="match status" value="1"/>
</dbReference>
<reference evidence="5" key="1">
    <citation type="submission" date="2014-09" db="EMBL/GenBank/DDBJ databases">
        <title>Genome sequence of the luminous mushroom Mycena chlorophos for searching fungal bioluminescence genes.</title>
        <authorList>
            <person name="Tanaka Y."/>
            <person name="Kasuga D."/>
            <person name="Oba Y."/>
            <person name="Hase S."/>
            <person name="Sato K."/>
            <person name="Oba Y."/>
            <person name="Sakakibara Y."/>
        </authorList>
    </citation>
    <scope>NUCLEOTIDE SEQUENCE</scope>
</reference>